<dbReference type="PANTHER" id="PTHR46268">
    <property type="entry name" value="STRESS RESPONSE PROTEIN NHAX"/>
    <property type="match status" value="1"/>
</dbReference>
<organism evidence="3">
    <name type="scientific">Polynucleobacter sp. UK-FUSCHL-C3</name>
    <dbReference type="NCBI Taxonomy" id="2955208"/>
    <lineage>
        <taxon>Bacteria</taxon>
        <taxon>Pseudomonadati</taxon>
        <taxon>Pseudomonadota</taxon>
        <taxon>Betaproteobacteria</taxon>
        <taxon>Burkholderiales</taxon>
        <taxon>Burkholderiaceae</taxon>
        <taxon>Polynucleobacter</taxon>
    </lineage>
</organism>
<name>A0AAU8A3T6_9BURK</name>
<dbReference type="InterPro" id="IPR006016">
    <property type="entry name" value="UspA"/>
</dbReference>
<accession>A0AAU8A3T6</accession>
<dbReference type="InterPro" id="IPR014729">
    <property type="entry name" value="Rossmann-like_a/b/a_fold"/>
</dbReference>
<evidence type="ECO:0000256" key="1">
    <source>
        <dbReference type="ARBA" id="ARBA00008791"/>
    </source>
</evidence>
<evidence type="ECO:0000259" key="2">
    <source>
        <dbReference type="Pfam" id="PF00582"/>
    </source>
</evidence>
<evidence type="ECO:0000313" key="3">
    <source>
        <dbReference type="EMBL" id="XCC58085.1"/>
    </source>
</evidence>
<protein>
    <submittedName>
        <fullName evidence="3">Universal stress protein</fullName>
    </submittedName>
</protein>
<dbReference type="PANTHER" id="PTHR46268:SF15">
    <property type="entry name" value="UNIVERSAL STRESS PROTEIN HP_0031"/>
    <property type="match status" value="1"/>
</dbReference>
<comment type="similarity">
    <text evidence="1">Belongs to the universal stress protein A family.</text>
</comment>
<gene>
    <name evidence="3" type="ORF">NKE59_02005</name>
</gene>
<dbReference type="RefSeq" id="WP_353439239.1">
    <property type="nucleotide sequence ID" value="NZ_CP099959.1"/>
</dbReference>
<dbReference type="PRINTS" id="PR01438">
    <property type="entry name" value="UNVRSLSTRESS"/>
</dbReference>
<dbReference type="CDD" id="cd00293">
    <property type="entry name" value="USP-like"/>
    <property type="match status" value="1"/>
</dbReference>
<proteinExistence type="inferred from homology"/>
<dbReference type="EMBL" id="CP099959">
    <property type="protein sequence ID" value="XCC58085.1"/>
    <property type="molecule type" value="Genomic_DNA"/>
</dbReference>
<dbReference type="InterPro" id="IPR006015">
    <property type="entry name" value="Universal_stress_UspA"/>
</dbReference>
<dbReference type="Pfam" id="PF00582">
    <property type="entry name" value="Usp"/>
    <property type="match status" value="1"/>
</dbReference>
<dbReference type="AlphaFoldDB" id="A0AAU8A3T6"/>
<dbReference type="Gene3D" id="3.40.50.620">
    <property type="entry name" value="HUPs"/>
    <property type="match status" value="1"/>
</dbReference>
<feature type="domain" description="UspA" evidence="2">
    <location>
        <begin position="1"/>
        <end position="145"/>
    </location>
</feature>
<dbReference type="SUPFAM" id="SSF52402">
    <property type="entry name" value="Adenine nucleotide alpha hydrolases-like"/>
    <property type="match status" value="1"/>
</dbReference>
<reference evidence="3" key="1">
    <citation type="submission" date="2022-06" db="EMBL/GenBank/DDBJ databases">
        <title>New Polynucleobacter species.</title>
        <authorList>
            <person name="Hahn M.W."/>
        </authorList>
    </citation>
    <scope>NUCLEOTIDE SEQUENCE</scope>
    <source>
        <strain evidence="3">UK-FUSCHL-C3</strain>
    </source>
</reference>
<sequence>MFKNLIVPVDGSDLSFKSLKKVAQLAKSGGAKITLVYVSDPLPPIAYADSTIGIPFSDAQHKKACESFAKKILKKSMEKIGKGLTVDMRHVFNVNLFEGIIETAKKAKGDVIVMASNTNTGLKGILLGSETHAVIVHSNLPVLVLG</sequence>